<dbReference type="Proteomes" id="UP001500575">
    <property type="component" value="Unassembled WGS sequence"/>
</dbReference>
<feature type="signal peptide" evidence="2">
    <location>
        <begin position="1"/>
        <end position="29"/>
    </location>
</feature>
<evidence type="ECO:0008006" key="5">
    <source>
        <dbReference type="Google" id="ProtNLM"/>
    </source>
</evidence>
<feature type="chain" id="PRO_5045905428" description="Calcium-binding protein" evidence="2">
    <location>
        <begin position="30"/>
        <end position="445"/>
    </location>
</feature>
<name>A0ABP5KJK5_9ACTN</name>
<dbReference type="RefSeq" id="WP_344305220.1">
    <property type="nucleotide sequence ID" value="NZ_BAAAQQ010000013.1"/>
</dbReference>
<evidence type="ECO:0000313" key="4">
    <source>
        <dbReference type="Proteomes" id="UP001500575"/>
    </source>
</evidence>
<evidence type="ECO:0000256" key="1">
    <source>
        <dbReference type="SAM" id="MobiDB-lite"/>
    </source>
</evidence>
<keyword evidence="2" id="KW-0732">Signal</keyword>
<dbReference type="Pfam" id="PF00353">
    <property type="entry name" value="HemolysinCabind"/>
    <property type="match status" value="1"/>
</dbReference>
<dbReference type="Gene3D" id="2.150.10.10">
    <property type="entry name" value="Serralysin-like metalloprotease, C-terminal"/>
    <property type="match status" value="1"/>
</dbReference>
<keyword evidence="4" id="KW-1185">Reference proteome</keyword>
<evidence type="ECO:0000256" key="2">
    <source>
        <dbReference type="SAM" id="SignalP"/>
    </source>
</evidence>
<proteinExistence type="predicted"/>
<dbReference type="PRINTS" id="PR00313">
    <property type="entry name" value="CABNDNGRPT"/>
</dbReference>
<dbReference type="SUPFAM" id="SSF51120">
    <property type="entry name" value="beta-Roll"/>
    <property type="match status" value="2"/>
</dbReference>
<sequence length="445" mass="45839">MAHTRSGGTRALILSGLVLGMLVPPPASGAVEVCLGSEATITAVANTSVRGTEGDDVIVVPRGSTGGVDALGGSDVICLVDGPAAPGPVGDVTTFVVFGGPGDDTIVNLVTHPYSSLTILPGSGRDVVHGGAEGELVNAGDPSGGPDGDVEADELRLGGGDDSLITGARGYPNPDVVDLGPGDDSVVYAGTGTAPGGLLDGGTGVDVLRPSSLDLVDPPAEPVAPGRVTFDNRAGRSWVDGAAYLQWTGFEEFELHEFRKSRLRFTGSSVDETLWLGEGRQRVDLGGGDDVVSNSGRLFPSGRVLGGPGDDTLRVSVWDTAEVDLRARLRTTYRHRKVNAQVRGFEVAEVSATVAQVRGTNRPETIRVAAYRSSVSAGGGRDVVELSLRMIVRQGKRRSLARGGPGSDRLVGTNRDDVLLGGAGRDTALGGGGRDRCDAEVRRSC</sequence>
<dbReference type="InterPro" id="IPR001343">
    <property type="entry name" value="Hemolysn_Ca-bd"/>
</dbReference>
<dbReference type="EMBL" id="BAAAQQ010000013">
    <property type="protein sequence ID" value="GAA2132032.1"/>
    <property type="molecule type" value="Genomic_DNA"/>
</dbReference>
<feature type="region of interest" description="Disordered" evidence="1">
    <location>
        <begin position="130"/>
        <end position="152"/>
    </location>
</feature>
<reference evidence="4" key="1">
    <citation type="journal article" date="2019" name="Int. J. Syst. Evol. Microbiol.">
        <title>The Global Catalogue of Microorganisms (GCM) 10K type strain sequencing project: providing services to taxonomists for standard genome sequencing and annotation.</title>
        <authorList>
            <consortium name="The Broad Institute Genomics Platform"/>
            <consortium name="The Broad Institute Genome Sequencing Center for Infectious Disease"/>
            <person name="Wu L."/>
            <person name="Ma J."/>
        </authorList>
    </citation>
    <scope>NUCLEOTIDE SEQUENCE [LARGE SCALE GENOMIC DNA]</scope>
    <source>
        <strain evidence="4">JCM 16021</strain>
    </source>
</reference>
<organism evidence="3 4">
    <name type="scientific">Nocardioides bigeumensis</name>
    <dbReference type="NCBI Taxonomy" id="433657"/>
    <lineage>
        <taxon>Bacteria</taxon>
        <taxon>Bacillati</taxon>
        <taxon>Actinomycetota</taxon>
        <taxon>Actinomycetes</taxon>
        <taxon>Propionibacteriales</taxon>
        <taxon>Nocardioidaceae</taxon>
        <taxon>Nocardioides</taxon>
    </lineage>
</organism>
<gene>
    <name evidence="3" type="ORF">GCM10009843_36140</name>
</gene>
<protein>
    <recommendedName>
        <fullName evidence="5">Calcium-binding protein</fullName>
    </recommendedName>
</protein>
<dbReference type="InterPro" id="IPR011049">
    <property type="entry name" value="Serralysin-like_metalloprot_C"/>
</dbReference>
<dbReference type="Gene3D" id="2.160.20.160">
    <property type="match status" value="1"/>
</dbReference>
<accession>A0ABP5KJK5</accession>
<evidence type="ECO:0000313" key="3">
    <source>
        <dbReference type="EMBL" id="GAA2132032.1"/>
    </source>
</evidence>
<comment type="caution">
    <text evidence="3">The sequence shown here is derived from an EMBL/GenBank/DDBJ whole genome shotgun (WGS) entry which is preliminary data.</text>
</comment>